<organism evidence="1 2">
    <name type="scientific">Undibacterium jejuense</name>
    <dbReference type="NCBI Taxonomy" id="1344949"/>
    <lineage>
        <taxon>Bacteria</taxon>
        <taxon>Pseudomonadati</taxon>
        <taxon>Pseudomonadota</taxon>
        <taxon>Betaproteobacteria</taxon>
        <taxon>Burkholderiales</taxon>
        <taxon>Oxalobacteraceae</taxon>
        <taxon>Undibacterium</taxon>
    </lineage>
</organism>
<gene>
    <name evidence="1" type="ORF">H8K32_19175</name>
</gene>
<evidence type="ECO:0000313" key="1">
    <source>
        <dbReference type="EMBL" id="MBC3864230.1"/>
    </source>
</evidence>
<protein>
    <submittedName>
        <fullName evidence="1">Uncharacterized protein</fullName>
    </submittedName>
</protein>
<comment type="caution">
    <text evidence="1">The sequence shown here is derived from an EMBL/GenBank/DDBJ whole genome shotgun (WGS) entry which is preliminary data.</text>
</comment>
<dbReference type="RefSeq" id="WP_186914168.1">
    <property type="nucleotide sequence ID" value="NZ_JACOFV010000025.1"/>
</dbReference>
<dbReference type="EMBL" id="JACOFV010000025">
    <property type="protein sequence ID" value="MBC3864230.1"/>
    <property type="molecule type" value="Genomic_DNA"/>
</dbReference>
<accession>A0A923HL21</accession>
<proteinExistence type="predicted"/>
<reference evidence="1" key="1">
    <citation type="submission" date="2020-08" db="EMBL/GenBank/DDBJ databases">
        <title>Novel species isolated from subtropical streams in China.</title>
        <authorList>
            <person name="Lu H."/>
        </authorList>
    </citation>
    <scope>NUCLEOTIDE SEQUENCE</scope>
    <source>
        <strain evidence="1">KACC 12607</strain>
    </source>
</reference>
<keyword evidence="2" id="KW-1185">Reference proteome</keyword>
<dbReference type="Proteomes" id="UP000634011">
    <property type="component" value="Unassembled WGS sequence"/>
</dbReference>
<dbReference type="AlphaFoldDB" id="A0A923HL21"/>
<sequence>MTKPDIAHRAPKIPLAVPLALRLSAEELVKTDRYASQEVRSRSAFARMIFLRGLAEYERELATNQ</sequence>
<name>A0A923HL21_9BURK</name>
<evidence type="ECO:0000313" key="2">
    <source>
        <dbReference type="Proteomes" id="UP000634011"/>
    </source>
</evidence>